<name>A0A7C9ESH4_OPUST</name>
<reference evidence="1" key="2">
    <citation type="submission" date="2020-07" db="EMBL/GenBank/DDBJ databases">
        <authorList>
            <person name="Vera ALvarez R."/>
            <person name="Arias-Moreno D.M."/>
            <person name="Jimenez-Jacinto V."/>
            <person name="Jimenez-Bremont J.F."/>
            <person name="Swaminathan K."/>
            <person name="Moose S.P."/>
            <person name="Guerrero-Gonzalez M.L."/>
            <person name="Marino-Ramirez L."/>
            <person name="Landsman D."/>
            <person name="Rodriguez-Kessler M."/>
            <person name="Delgado-Sanchez P."/>
        </authorList>
    </citation>
    <scope>NUCLEOTIDE SEQUENCE</scope>
    <source>
        <tissue evidence="1">Cladode</tissue>
    </source>
</reference>
<organism evidence="1">
    <name type="scientific">Opuntia streptacantha</name>
    <name type="common">Prickly pear cactus</name>
    <name type="synonym">Opuntia cardona</name>
    <dbReference type="NCBI Taxonomy" id="393608"/>
    <lineage>
        <taxon>Eukaryota</taxon>
        <taxon>Viridiplantae</taxon>
        <taxon>Streptophyta</taxon>
        <taxon>Embryophyta</taxon>
        <taxon>Tracheophyta</taxon>
        <taxon>Spermatophyta</taxon>
        <taxon>Magnoliopsida</taxon>
        <taxon>eudicotyledons</taxon>
        <taxon>Gunneridae</taxon>
        <taxon>Pentapetalae</taxon>
        <taxon>Caryophyllales</taxon>
        <taxon>Cactineae</taxon>
        <taxon>Cactaceae</taxon>
        <taxon>Opuntioideae</taxon>
        <taxon>Opuntia</taxon>
    </lineage>
</organism>
<sequence length="99" mass="11344">MERSFKRIPHLESSKRPYGMLTTWSCANSSFCKETFIRLRQCIIFACLENNKLLNPGDHNFLTCIRENRKHSVLSLSKPSSLEVPKLLQLMLDGKSCVG</sequence>
<dbReference type="EMBL" id="GISG01266627">
    <property type="protein sequence ID" value="MBA4675260.1"/>
    <property type="molecule type" value="Transcribed_RNA"/>
</dbReference>
<protein>
    <submittedName>
        <fullName evidence="1">Uncharacterized protein</fullName>
    </submittedName>
</protein>
<dbReference type="AlphaFoldDB" id="A0A7C9ESH4"/>
<proteinExistence type="predicted"/>
<evidence type="ECO:0000313" key="1">
    <source>
        <dbReference type="EMBL" id="MBA4675260.1"/>
    </source>
</evidence>
<accession>A0A7C9ESH4</accession>
<reference evidence="1" key="1">
    <citation type="journal article" date="2013" name="J. Plant Res.">
        <title>Effect of fungi and light on seed germination of three Opuntia species from semiarid lands of central Mexico.</title>
        <authorList>
            <person name="Delgado-Sanchez P."/>
            <person name="Jimenez-Bremont J.F."/>
            <person name="Guerrero-Gonzalez Mde L."/>
            <person name="Flores J."/>
        </authorList>
    </citation>
    <scope>NUCLEOTIDE SEQUENCE</scope>
    <source>
        <tissue evidence="1">Cladode</tissue>
    </source>
</reference>